<reference evidence="1" key="1">
    <citation type="submission" date="2015-08" db="EMBL/GenBank/DDBJ databases">
        <title>Partial sequence of psychrophilic Colwellia sp.</title>
        <authorList>
            <person name="Pankowski J.A."/>
            <person name="Leong J.S."/>
            <person name="Nano F.E."/>
        </authorList>
    </citation>
    <scope>NUCLEOTIDE SEQUENCE</scope>
    <source>
        <strain evidence="1">C1</strain>
    </source>
</reference>
<accession>A0A0P0LXU0</accession>
<dbReference type="GO" id="GO:0005975">
    <property type="term" value="P:carbohydrate metabolic process"/>
    <property type="evidence" value="ECO:0007669"/>
    <property type="project" value="InterPro"/>
</dbReference>
<dbReference type="SUPFAM" id="SSF88713">
    <property type="entry name" value="Glycoside hydrolase/deacetylase"/>
    <property type="match status" value="1"/>
</dbReference>
<dbReference type="CDD" id="cd10936">
    <property type="entry name" value="CE4_DAC2"/>
    <property type="match status" value="1"/>
</dbReference>
<evidence type="ECO:0000313" key="1">
    <source>
        <dbReference type="EMBL" id="ALK44277.1"/>
    </source>
</evidence>
<organism evidence="1">
    <name type="scientific">Colwellia sp. C1</name>
    <dbReference type="NCBI Taxonomy" id="1737566"/>
    <lineage>
        <taxon>Bacteria</taxon>
        <taxon>Pseudomonadati</taxon>
        <taxon>Pseudomonadota</taxon>
        <taxon>Gammaproteobacteria</taxon>
        <taxon>Alteromonadales</taxon>
        <taxon>Colwelliaceae</taxon>
        <taxon>Colwellia</taxon>
    </lineage>
</organism>
<dbReference type="EMBL" id="KT428295">
    <property type="protein sequence ID" value="ALK44277.1"/>
    <property type="molecule type" value="Genomic_DNA"/>
</dbReference>
<dbReference type="AlphaFoldDB" id="A0A0P0LXU0"/>
<dbReference type="InterPro" id="IPR006837">
    <property type="entry name" value="Divergent_DAC"/>
</dbReference>
<dbReference type="InterPro" id="IPR011330">
    <property type="entry name" value="Glyco_hydro/deAcase_b/a-brl"/>
</dbReference>
<dbReference type="Gene3D" id="3.20.20.370">
    <property type="entry name" value="Glycoside hydrolase/deacetylase"/>
    <property type="match status" value="1"/>
</dbReference>
<dbReference type="Pfam" id="PF04748">
    <property type="entry name" value="Polysacc_deac_2"/>
    <property type="match status" value="1"/>
</dbReference>
<proteinExistence type="predicted"/>
<protein>
    <submittedName>
        <fullName evidence="1">Putative periplasmic protein YibQ</fullName>
    </submittedName>
</protein>
<dbReference type="PANTHER" id="PTHR30105:SF2">
    <property type="entry name" value="DIVERGENT POLYSACCHARIDE DEACETYLASE SUPERFAMILY"/>
    <property type="match status" value="1"/>
</dbReference>
<dbReference type="PANTHER" id="PTHR30105">
    <property type="entry name" value="UNCHARACTERIZED YIBQ-RELATED"/>
    <property type="match status" value="1"/>
</dbReference>
<sequence length="248" mass="27480">MIFSVATLLSTASAQEKPARIAIVIDDIGYRYTDRHALSLPGAITYSILPHTPYGKKLAMEANAKHKEVLLHIPMEAENGKKLGPGALTSSMNKAQIYASLGKSLAEIPFAIGINNHMGSHLTQLVEPMSWTMGFLKQHHLLFLDSKTSPYSKARSIAEKLGVPVKGRHIFLDNQLTENYINKQFHSLIKYAQSERTAIAIAHPHPETVQALLRLIPTLQQKNIELVPLSALYSIPTNNQIQGMRSEK</sequence>
<name>A0A0P0LXU0_9GAMM</name>